<evidence type="ECO:0000256" key="1">
    <source>
        <dbReference type="SAM" id="MobiDB-lite"/>
    </source>
</evidence>
<dbReference type="OrthoDB" id="9797300at2"/>
<proteinExistence type="predicted"/>
<evidence type="ECO:0000313" key="2">
    <source>
        <dbReference type="EMBL" id="EAY29927.1"/>
    </source>
</evidence>
<dbReference type="InterPro" id="IPR009097">
    <property type="entry name" value="Cyclic_Pdiesterase"/>
</dbReference>
<gene>
    <name evidence="2" type="ORF">M23134_05800</name>
</gene>
<evidence type="ECO:0000313" key="3">
    <source>
        <dbReference type="Proteomes" id="UP000004095"/>
    </source>
</evidence>
<accession>A1ZIQ9</accession>
<sequence>MTLPTTPHLSTFASVFQYGRDRVTIADWMQAWRIAESPVMPRTYPLMEIYDMVCIDAEVITAINNRKNKVLGEPFLVLDSDGNYQEAATKKLRGSWFDDFINAVLDAEFFGYSLIEIGQDLHDNYSIKEINTVERRNIIPGRKLVLPYPFSAYGEGIDFSADYLKRWYIFCHSKRFPLGLLLYAAPYAILSRDALIKHADFNRDYGKPYKIVHTDKEGEERREVLDALLNVEEELNGVFDIEEKVEVAFPSGGGGTIDTFDKMDEKASKKLLKIIQGHVKLSNDTEGGAQTYMNKDSIAKTPSEEIREYDMARVESVVNEELFPRLLDFNYPLAGHSFIFLDTHLRELQRQKKSISETALTLALNHFEVSPAEFKKATGIKVKKKATLPIDQNVKQVIKKKEATSDEGTTDISIATEPKTEASQETGNQVDSASNLDTNVEVAKNQDFFKYGAVTLPIRDKNLWVSLLPDIDINDLYICPKAGVYGYEDTPHITALYGLHALAGTPDQIKELLSAKKYASKGIEVNLTSISVFEQKDRDYEVLKFEVTSPALVTLHEALKAELKHTLQYETYQPHATIAFIKKGAAKKYIIAKIEQPIKLSLSEAIYSDGSGNKTLIKL</sequence>
<name>A1ZIQ9_MICM2</name>
<protein>
    <submittedName>
        <fullName evidence="2">Uncharacterized protein</fullName>
    </submittedName>
</protein>
<dbReference type="eggNOG" id="COG4383">
    <property type="taxonomic scope" value="Bacteria"/>
</dbReference>
<dbReference type="Gene3D" id="3.90.1140.10">
    <property type="entry name" value="Cyclic phosphodiesterase"/>
    <property type="match status" value="1"/>
</dbReference>
<comment type="caution">
    <text evidence="2">The sequence shown here is derived from an EMBL/GenBank/DDBJ whole genome shotgun (WGS) entry which is preliminary data.</text>
</comment>
<dbReference type="RefSeq" id="WP_004155839.1">
    <property type="nucleotide sequence ID" value="NZ_AAWS01000009.1"/>
</dbReference>
<organism evidence="2 3">
    <name type="scientific">Microscilla marina ATCC 23134</name>
    <dbReference type="NCBI Taxonomy" id="313606"/>
    <lineage>
        <taxon>Bacteria</taxon>
        <taxon>Pseudomonadati</taxon>
        <taxon>Bacteroidota</taxon>
        <taxon>Cytophagia</taxon>
        <taxon>Cytophagales</taxon>
        <taxon>Microscillaceae</taxon>
        <taxon>Microscilla</taxon>
    </lineage>
</organism>
<dbReference type="Pfam" id="PF06074">
    <property type="entry name" value="Portal_Mu"/>
    <property type="match status" value="1"/>
</dbReference>
<reference evidence="2 3" key="1">
    <citation type="submission" date="2007-01" db="EMBL/GenBank/DDBJ databases">
        <authorList>
            <person name="Haygood M."/>
            <person name="Podell S."/>
            <person name="Anderson C."/>
            <person name="Hopkinson B."/>
            <person name="Roe K."/>
            <person name="Barbeau K."/>
            <person name="Gaasterland T."/>
            <person name="Ferriera S."/>
            <person name="Johnson J."/>
            <person name="Kravitz S."/>
            <person name="Beeson K."/>
            <person name="Sutton G."/>
            <person name="Rogers Y.-H."/>
            <person name="Friedman R."/>
            <person name="Frazier M."/>
            <person name="Venter J.C."/>
        </authorList>
    </citation>
    <scope>NUCLEOTIDE SEQUENCE [LARGE SCALE GENOMIC DNA]</scope>
    <source>
        <strain evidence="2 3">ATCC 23134</strain>
    </source>
</reference>
<dbReference type="InterPro" id="IPR009279">
    <property type="entry name" value="Portal_Mu"/>
</dbReference>
<dbReference type="Pfam" id="PF13563">
    <property type="entry name" value="2_5_RNA_ligase2"/>
    <property type="match status" value="1"/>
</dbReference>
<dbReference type="SUPFAM" id="SSF55144">
    <property type="entry name" value="LigT-like"/>
    <property type="match status" value="1"/>
</dbReference>
<dbReference type="EMBL" id="AAWS01000009">
    <property type="protein sequence ID" value="EAY29927.1"/>
    <property type="molecule type" value="Genomic_DNA"/>
</dbReference>
<dbReference type="eggNOG" id="COG1040">
    <property type="taxonomic scope" value="Bacteria"/>
</dbReference>
<dbReference type="AlphaFoldDB" id="A1ZIQ9"/>
<dbReference type="Proteomes" id="UP000004095">
    <property type="component" value="Unassembled WGS sequence"/>
</dbReference>
<keyword evidence="3" id="KW-1185">Reference proteome</keyword>
<feature type="region of interest" description="Disordered" evidence="1">
    <location>
        <begin position="408"/>
        <end position="432"/>
    </location>
</feature>
<feature type="compositionally biased region" description="Polar residues" evidence="1">
    <location>
        <begin position="421"/>
        <end position="432"/>
    </location>
</feature>